<organism evidence="1">
    <name type="scientific">Phytophthora nicotianae</name>
    <name type="common">Potato buckeye rot agent</name>
    <name type="synonym">Phytophthora parasitica</name>
    <dbReference type="NCBI Taxonomy" id="4792"/>
    <lineage>
        <taxon>Eukaryota</taxon>
        <taxon>Sar</taxon>
        <taxon>Stramenopiles</taxon>
        <taxon>Oomycota</taxon>
        <taxon>Peronosporomycetes</taxon>
        <taxon>Peronosporales</taxon>
        <taxon>Peronosporaceae</taxon>
        <taxon>Phytophthora</taxon>
    </lineage>
</organism>
<evidence type="ECO:0000313" key="1">
    <source>
        <dbReference type="EMBL" id="ETL83898.1"/>
    </source>
</evidence>
<evidence type="ECO:0008006" key="2">
    <source>
        <dbReference type="Google" id="ProtNLM"/>
    </source>
</evidence>
<proteinExistence type="predicted"/>
<sequence length="207" mass="23350">TGNCGWRGKIVKRLESGHASIFEYGAHTSAATSPRRKKLNNTQKAYCRELADNHLRPMRIIHALSRKFGTPLKDVVPLKTIQNFVNNYSRICPENHDRMDNLSAWVHERAYTGLVAMTESFTFGWQIDNAGKSVGGNGSDDKPFIVELSTKALVLRLMVPPESFILHLDATYKMIQCGYLVLVVGISDRSRRFHLVALFVIPQETHP</sequence>
<feature type="non-terminal residue" evidence="1">
    <location>
        <position position="1"/>
    </location>
</feature>
<reference evidence="1" key="1">
    <citation type="submission" date="2013-11" db="EMBL/GenBank/DDBJ databases">
        <title>The Genome Sequence of Phytophthora parasitica CHvinca01.</title>
        <authorList>
            <consortium name="The Broad Institute Genomics Platform"/>
            <person name="Russ C."/>
            <person name="Tyler B."/>
            <person name="Panabieres F."/>
            <person name="Shan W."/>
            <person name="Tripathy S."/>
            <person name="Grunwald N."/>
            <person name="Machado M."/>
            <person name="Johnson C.S."/>
            <person name="Arredondo F."/>
            <person name="Hong C."/>
            <person name="Coffey M."/>
            <person name="Young S.K."/>
            <person name="Zeng Q."/>
            <person name="Gargeya S."/>
            <person name="Fitzgerald M."/>
            <person name="Abouelleil A."/>
            <person name="Alvarado L."/>
            <person name="Chapman S.B."/>
            <person name="Gainer-Dewar J."/>
            <person name="Goldberg J."/>
            <person name="Griggs A."/>
            <person name="Gujja S."/>
            <person name="Hansen M."/>
            <person name="Howarth C."/>
            <person name="Imamovic A."/>
            <person name="Ireland A."/>
            <person name="Larimer J."/>
            <person name="McCowan C."/>
            <person name="Murphy C."/>
            <person name="Pearson M."/>
            <person name="Poon T.W."/>
            <person name="Priest M."/>
            <person name="Roberts A."/>
            <person name="Saif S."/>
            <person name="Shea T."/>
            <person name="Sykes S."/>
            <person name="Wortman J."/>
            <person name="Nusbaum C."/>
            <person name="Birren B."/>
        </authorList>
    </citation>
    <scope>NUCLEOTIDE SEQUENCE [LARGE SCALE GENOMIC DNA]</scope>
    <source>
        <strain evidence="1">CHvinca01</strain>
    </source>
</reference>
<protein>
    <recommendedName>
        <fullName evidence="2">MULE transposase domain-containing protein</fullName>
    </recommendedName>
</protein>
<dbReference type="AlphaFoldDB" id="W2KFK3"/>
<dbReference type="EMBL" id="KI681942">
    <property type="protein sequence ID" value="ETL83898.1"/>
    <property type="molecule type" value="Genomic_DNA"/>
</dbReference>
<accession>W2KFK3</accession>
<dbReference type="OrthoDB" id="97124at2759"/>
<dbReference type="Proteomes" id="UP000054423">
    <property type="component" value="Unassembled WGS sequence"/>
</dbReference>
<gene>
    <name evidence="1" type="ORF">L917_16221</name>
</gene>
<dbReference type="VEuPathDB" id="FungiDB:PPTG_16465"/>
<name>W2KFK3_PHYNI</name>